<dbReference type="NCBIfam" id="NF041951">
    <property type="entry name" value="phage_RstR"/>
    <property type="match status" value="1"/>
</dbReference>
<dbReference type="InterPro" id="IPR010982">
    <property type="entry name" value="Lambda_DNA-bd_dom_sf"/>
</dbReference>
<comment type="caution">
    <text evidence="3">The sequence shown here is derived from an EMBL/GenBank/DDBJ whole genome shotgun (WGS) entry which is preliminary data.</text>
</comment>
<dbReference type="PANTHER" id="PTHR46558">
    <property type="entry name" value="TRACRIPTIONAL REGULATORY PROTEIN-RELATED-RELATED"/>
    <property type="match status" value="1"/>
</dbReference>
<reference evidence="3 4" key="1">
    <citation type="journal article" date="2017" name="Infect. Genet. Evol.">
        <title>Comparative genome analysis of fish pathogen Flavobacterium columnare reveals extensive sequence diversity within the species.</title>
        <authorList>
            <person name="Kayansamruaj P."/>
            <person name="Dong H.T."/>
            <person name="Hirono I."/>
            <person name="Kondo H."/>
            <person name="Senapin S."/>
            <person name="Rodkhum C."/>
        </authorList>
    </citation>
    <scope>NUCLEOTIDE SEQUENCE [LARGE SCALE GENOMIC DNA]</scope>
    <source>
        <strain evidence="3 4">1215</strain>
    </source>
</reference>
<dbReference type="SUPFAM" id="SSF47413">
    <property type="entry name" value="lambda repressor-like DNA-binding domains"/>
    <property type="match status" value="1"/>
</dbReference>
<dbReference type="Pfam" id="PF01381">
    <property type="entry name" value="HTH_3"/>
    <property type="match status" value="1"/>
</dbReference>
<dbReference type="EMBL" id="MTCZ01000257">
    <property type="protein sequence ID" value="OWP82780.1"/>
    <property type="molecule type" value="Genomic_DNA"/>
</dbReference>
<dbReference type="InterPro" id="IPR001387">
    <property type="entry name" value="Cro/C1-type_HTH"/>
</dbReference>
<sequence length="117" mass="13347">MSTLGERIQQLRKANNITQQDLGSKINISHPQIVRYETKGVQPPADVLNKLAEVFGVSIDYLVNGNTNEKAQQTLKDAELIKEFQKIEELPQEEKNTILKVISAYIRDFKTKQSYTL</sequence>
<keyword evidence="1" id="KW-0238">DNA-binding</keyword>
<accession>A0A246GF85</accession>
<proteinExistence type="predicted"/>
<dbReference type="SMART" id="SM00530">
    <property type="entry name" value="HTH_XRE"/>
    <property type="match status" value="1"/>
</dbReference>
<name>A0A246GF85_9FLAO</name>
<dbReference type="RefSeq" id="WP_088394884.1">
    <property type="nucleotide sequence ID" value="NZ_CP097869.1"/>
</dbReference>
<feature type="domain" description="HTH cro/C1-type" evidence="2">
    <location>
        <begin position="8"/>
        <end position="62"/>
    </location>
</feature>
<dbReference type="CDD" id="cd00093">
    <property type="entry name" value="HTH_XRE"/>
    <property type="match status" value="1"/>
</dbReference>
<dbReference type="Proteomes" id="UP000197768">
    <property type="component" value="Unassembled WGS sequence"/>
</dbReference>
<dbReference type="GO" id="GO:0003677">
    <property type="term" value="F:DNA binding"/>
    <property type="evidence" value="ECO:0007669"/>
    <property type="project" value="UniProtKB-KW"/>
</dbReference>
<dbReference type="Gene3D" id="1.10.260.40">
    <property type="entry name" value="lambda repressor-like DNA-binding domains"/>
    <property type="match status" value="1"/>
</dbReference>
<evidence type="ECO:0000259" key="2">
    <source>
        <dbReference type="PROSITE" id="PS50943"/>
    </source>
</evidence>
<dbReference type="InterPro" id="IPR049639">
    <property type="entry name" value="RstR"/>
</dbReference>
<evidence type="ECO:0000313" key="4">
    <source>
        <dbReference type="Proteomes" id="UP000197768"/>
    </source>
</evidence>
<dbReference type="AlphaFoldDB" id="A0A246GF85"/>
<dbReference type="PANTHER" id="PTHR46558:SF11">
    <property type="entry name" value="HTH-TYPE TRANSCRIPTIONAL REGULATOR XRE"/>
    <property type="match status" value="1"/>
</dbReference>
<gene>
    <name evidence="3" type="ORF">BWK59_14045</name>
</gene>
<dbReference type="PROSITE" id="PS50943">
    <property type="entry name" value="HTH_CROC1"/>
    <property type="match status" value="1"/>
</dbReference>
<evidence type="ECO:0000256" key="1">
    <source>
        <dbReference type="ARBA" id="ARBA00023125"/>
    </source>
</evidence>
<protein>
    <recommendedName>
        <fullName evidence="2">HTH cro/C1-type domain-containing protein</fullName>
    </recommendedName>
</protein>
<organism evidence="3 4">
    <name type="scientific">Flavobacterium davisii</name>
    <dbReference type="NCBI Taxonomy" id="2906077"/>
    <lineage>
        <taxon>Bacteria</taxon>
        <taxon>Pseudomonadati</taxon>
        <taxon>Bacteroidota</taxon>
        <taxon>Flavobacteriia</taxon>
        <taxon>Flavobacteriales</taxon>
        <taxon>Flavobacteriaceae</taxon>
        <taxon>Flavobacterium</taxon>
    </lineage>
</organism>
<evidence type="ECO:0000313" key="3">
    <source>
        <dbReference type="EMBL" id="OWP82780.1"/>
    </source>
</evidence>